<dbReference type="AlphaFoldDB" id="A0AAU9XDW2"/>
<protein>
    <recommendedName>
        <fullName evidence="1">Protein kinase domain-containing protein</fullName>
    </recommendedName>
</protein>
<dbReference type="GO" id="GO:0004714">
    <property type="term" value="F:transmembrane receptor protein tyrosine kinase activity"/>
    <property type="evidence" value="ECO:0007669"/>
    <property type="project" value="TreeGrafter"/>
</dbReference>
<evidence type="ECO:0000313" key="3">
    <source>
        <dbReference type="Proteomes" id="UP001159428"/>
    </source>
</evidence>
<proteinExistence type="predicted"/>
<dbReference type="Proteomes" id="UP001159428">
    <property type="component" value="Unassembled WGS sequence"/>
</dbReference>
<name>A0AAU9XDW2_9CNID</name>
<comment type="caution">
    <text evidence="2">The sequence shown here is derived from an EMBL/GenBank/DDBJ whole genome shotgun (WGS) entry which is preliminary data.</text>
</comment>
<dbReference type="InterPro" id="IPR000719">
    <property type="entry name" value="Prot_kinase_dom"/>
</dbReference>
<dbReference type="GO" id="GO:0007169">
    <property type="term" value="P:cell surface receptor protein tyrosine kinase signaling pathway"/>
    <property type="evidence" value="ECO:0007669"/>
    <property type="project" value="TreeGrafter"/>
</dbReference>
<dbReference type="EMBL" id="CALNXJ010000039">
    <property type="protein sequence ID" value="CAH3144661.1"/>
    <property type="molecule type" value="Genomic_DNA"/>
</dbReference>
<dbReference type="PROSITE" id="PS50011">
    <property type="entry name" value="PROTEIN_KINASE_DOM"/>
    <property type="match status" value="1"/>
</dbReference>
<dbReference type="Pfam" id="PF07714">
    <property type="entry name" value="PK_Tyr_Ser-Thr"/>
    <property type="match status" value="1"/>
</dbReference>
<sequence>MQHLEERKCIHRDLAARNVFIDSSKVAKVGDFGLARNISDDGLYIKTSCVKIPWRWSSLESLRDRVYTSKSDLPYPDIESPLSLVSRLSTGYRMPRPHQCSEELYTLMSSCWIENPLMRPSFTDIVNQLEYLLREVKRTYINIMEDEITSRVDLK</sequence>
<dbReference type="GO" id="GO:0043235">
    <property type="term" value="C:receptor complex"/>
    <property type="evidence" value="ECO:0007669"/>
    <property type="project" value="TreeGrafter"/>
</dbReference>
<keyword evidence="3" id="KW-1185">Reference proteome</keyword>
<evidence type="ECO:0000313" key="2">
    <source>
        <dbReference type="EMBL" id="CAH3144661.1"/>
    </source>
</evidence>
<dbReference type="InterPro" id="IPR008266">
    <property type="entry name" value="Tyr_kinase_AS"/>
</dbReference>
<dbReference type="PANTHER" id="PTHR24416:SF622">
    <property type="entry name" value="PROTEIN KINASE DOMAIN-CONTAINING PROTEIN"/>
    <property type="match status" value="1"/>
</dbReference>
<dbReference type="Gene3D" id="1.10.510.10">
    <property type="entry name" value="Transferase(Phosphotransferase) domain 1"/>
    <property type="match status" value="2"/>
</dbReference>
<evidence type="ECO:0000259" key="1">
    <source>
        <dbReference type="PROSITE" id="PS50011"/>
    </source>
</evidence>
<dbReference type="InterPro" id="IPR001245">
    <property type="entry name" value="Ser-Thr/Tyr_kinase_cat_dom"/>
</dbReference>
<organism evidence="2 3">
    <name type="scientific">Pocillopora meandrina</name>
    <dbReference type="NCBI Taxonomy" id="46732"/>
    <lineage>
        <taxon>Eukaryota</taxon>
        <taxon>Metazoa</taxon>
        <taxon>Cnidaria</taxon>
        <taxon>Anthozoa</taxon>
        <taxon>Hexacorallia</taxon>
        <taxon>Scleractinia</taxon>
        <taxon>Astrocoeniina</taxon>
        <taxon>Pocilloporidae</taxon>
        <taxon>Pocillopora</taxon>
    </lineage>
</organism>
<dbReference type="PANTHER" id="PTHR24416">
    <property type="entry name" value="TYROSINE-PROTEIN KINASE RECEPTOR"/>
    <property type="match status" value="1"/>
</dbReference>
<gene>
    <name evidence="2" type="ORF">PMEA_00021185</name>
</gene>
<dbReference type="InterPro" id="IPR011009">
    <property type="entry name" value="Kinase-like_dom_sf"/>
</dbReference>
<accession>A0AAU9XDW2</accession>
<feature type="domain" description="Protein kinase" evidence="1">
    <location>
        <begin position="1"/>
        <end position="132"/>
    </location>
</feature>
<dbReference type="SUPFAM" id="SSF56112">
    <property type="entry name" value="Protein kinase-like (PK-like)"/>
    <property type="match status" value="1"/>
</dbReference>
<dbReference type="GO" id="GO:0005524">
    <property type="term" value="F:ATP binding"/>
    <property type="evidence" value="ECO:0007669"/>
    <property type="project" value="InterPro"/>
</dbReference>
<dbReference type="InterPro" id="IPR050122">
    <property type="entry name" value="RTK"/>
</dbReference>
<dbReference type="PROSITE" id="PS00109">
    <property type="entry name" value="PROTEIN_KINASE_TYR"/>
    <property type="match status" value="1"/>
</dbReference>
<dbReference type="SMART" id="SM00219">
    <property type="entry name" value="TyrKc"/>
    <property type="match status" value="1"/>
</dbReference>
<dbReference type="GO" id="GO:0005886">
    <property type="term" value="C:plasma membrane"/>
    <property type="evidence" value="ECO:0007669"/>
    <property type="project" value="TreeGrafter"/>
</dbReference>
<reference evidence="2 3" key="1">
    <citation type="submission" date="2022-05" db="EMBL/GenBank/DDBJ databases">
        <authorList>
            <consortium name="Genoscope - CEA"/>
            <person name="William W."/>
        </authorList>
    </citation>
    <scope>NUCLEOTIDE SEQUENCE [LARGE SCALE GENOMIC DNA]</scope>
</reference>
<dbReference type="InterPro" id="IPR020635">
    <property type="entry name" value="Tyr_kinase_cat_dom"/>
</dbReference>